<protein>
    <submittedName>
        <fullName evidence="3">Type II toxin-antitoxin system prevent-host-death family antitoxin</fullName>
    </submittedName>
</protein>
<organism evidence="3 4">
    <name type="scientific">Horticoccus luteus</name>
    <dbReference type="NCBI Taxonomy" id="2862869"/>
    <lineage>
        <taxon>Bacteria</taxon>
        <taxon>Pseudomonadati</taxon>
        <taxon>Verrucomicrobiota</taxon>
        <taxon>Opitutia</taxon>
        <taxon>Opitutales</taxon>
        <taxon>Opitutaceae</taxon>
        <taxon>Horticoccus</taxon>
    </lineage>
</organism>
<dbReference type="Proteomes" id="UP000825051">
    <property type="component" value="Chromosome"/>
</dbReference>
<sequence>MKRKGREKGKEYPEVKDAAAQIREDAAAYGLRRDVLGVREAKDQLSALLQRASGGEEIVITSDGRPTAMIVRYKPVIRGKPYQPNRELMRSMPMTSDSTPHIRAERDSGP</sequence>
<feature type="region of interest" description="Disordered" evidence="2">
    <location>
        <begin position="82"/>
        <end position="110"/>
    </location>
</feature>
<dbReference type="SUPFAM" id="SSF143120">
    <property type="entry name" value="YefM-like"/>
    <property type="match status" value="1"/>
</dbReference>
<evidence type="ECO:0000256" key="1">
    <source>
        <dbReference type="ARBA" id="ARBA00009981"/>
    </source>
</evidence>
<keyword evidence="4" id="KW-1185">Reference proteome</keyword>
<name>A0A8F9TUE4_9BACT</name>
<dbReference type="Gene3D" id="3.40.1620.10">
    <property type="entry name" value="YefM-like domain"/>
    <property type="match status" value="1"/>
</dbReference>
<evidence type="ECO:0000313" key="3">
    <source>
        <dbReference type="EMBL" id="QYM77762.1"/>
    </source>
</evidence>
<comment type="similarity">
    <text evidence="1">Belongs to the phD/YefM antitoxin family.</text>
</comment>
<accession>A0A8F9TUE4</accession>
<dbReference type="KEGG" id="ole:K0B96_10545"/>
<evidence type="ECO:0000313" key="4">
    <source>
        <dbReference type="Proteomes" id="UP000825051"/>
    </source>
</evidence>
<gene>
    <name evidence="3" type="ORF">K0B96_10545</name>
</gene>
<reference evidence="3" key="1">
    <citation type="submission" date="2021-08" db="EMBL/GenBank/DDBJ databases">
        <title>Genome of a novel bacterium of the phylum Verrucomicrobia, Oleiharenicola sp. KSB-15.</title>
        <authorList>
            <person name="Chung J.-H."/>
            <person name="Ahn J.-H."/>
            <person name="Yoon Y."/>
            <person name="Kim D.-Y."/>
            <person name="An S.-H."/>
            <person name="Park I."/>
            <person name="Yeon J."/>
        </authorList>
    </citation>
    <scope>NUCLEOTIDE SEQUENCE</scope>
    <source>
        <strain evidence="3">KSB-15</strain>
    </source>
</reference>
<dbReference type="RefSeq" id="WP_220160866.1">
    <property type="nucleotide sequence ID" value="NZ_CP080507.1"/>
</dbReference>
<evidence type="ECO:0000256" key="2">
    <source>
        <dbReference type="SAM" id="MobiDB-lite"/>
    </source>
</evidence>
<dbReference type="EMBL" id="CP080507">
    <property type="protein sequence ID" value="QYM77762.1"/>
    <property type="molecule type" value="Genomic_DNA"/>
</dbReference>
<proteinExistence type="inferred from homology"/>
<dbReference type="InterPro" id="IPR036165">
    <property type="entry name" value="YefM-like_sf"/>
</dbReference>
<dbReference type="NCBIfam" id="TIGR01552">
    <property type="entry name" value="phd_fam"/>
    <property type="match status" value="1"/>
</dbReference>
<dbReference type="AlphaFoldDB" id="A0A8F9TUE4"/>
<feature type="compositionally biased region" description="Basic and acidic residues" evidence="2">
    <location>
        <begin position="100"/>
        <end position="110"/>
    </location>
</feature>